<dbReference type="HOGENOM" id="CLU_653847_0_0_1"/>
<dbReference type="EMBL" id="AE017348">
    <property type="protein sequence ID" value="AAW44928.1"/>
    <property type="molecule type" value="Genomic_DNA"/>
</dbReference>
<dbReference type="GO" id="GO:0000981">
    <property type="term" value="F:DNA-binding transcription factor activity, RNA polymerase II-specific"/>
    <property type="evidence" value="ECO:0000318"/>
    <property type="project" value="GO_Central"/>
</dbReference>
<protein>
    <submittedName>
        <fullName evidence="8">Expressed protein</fullName>
    </submittedName>
</protein>
<keyword evidence="4" id="KW-0804">Transcription</keyword>
<accession>Q55JE6</accession>
<dbReference type="OrthoDB" id="8964853at2759"/>
<gene>
    <name evidence="8" type="ordered locus">CNH00430</name>
</gene>
<dbReference type="Gene3D" id="4.10.280.10">
    <property type="entry name" value="Helix-loop-helix DNA-binding domain"/>
    <property type="match status" value="1"/>
</dbReference>
<accession>Q5KCB3</accession>
<evidence type="ECO:0000256" key="5">
    <source>
        <dbReference type="ARBA" id="ARBA00023242"/>
    </source>
</evidence>
<keyword evidence="1" id="KW-0805">Transcription regulation</keyword>
<dbReference type="SUPFAM" id="SSF47459">
    <property type="entry name" value="HLH, helix-loop-helix DNA-binding domain"/>
    <property type="match status" value="1"/>
</dbReference>
<dbReference type="InterPro" id="IPR011598">
    <property type="entry name" value="bHLH_dom"/>
</dbReference>
<dbReference type="RefSeq" id="XP_572235.1">
    <property type="nucleotide sequence ID" value="XM_572235.1"/>
</dbReference>
<proteinExistence type="predicted"/>
<dbReference type="OMA" id="ECSAWTE"/>
<keyword evidence="2" id="KW-0238">DNA-binding</keyword>
<dbReference type="InParanoid" id="Q5KCB3"/>
<dbReference type="PROSITE" id="PS50888">
    <property type="entry name" value="BHLH"/>
    <property type="match status" value="1"/>
</dbReference>
<evidence type="ECO:0000256" key="6">
    <source>
        <dbReference type="SAM" id="MobiDB-lite"/>
    </source>
</evidence>
<evidence type="ECO:0000256" key="4">
    <source>
        <dbReference type="ARBA" id="ARBA00023163"/>
    </source>
</evidence>
<dbReference type="GO" id="GO:0046983">
    <property type="term" value="F:protein dimerization activity"/>
    <property type="evidence" value="ECO:0007669"/>
    <property type="project" value="InterPro"/>
</dbReference>
<evidence type="ECO:0000256" key="2">
    <source>
        <dbReference type="ARBA" id="ARBA00023125"/>
    </source>
</evidence>
<keyword evidence="9" id="KW-1185">Reference proteome</keyword>
<keyword evidence="5" id="KW-0539">Nucleus</keyword>
<evidence type="ECO:0000256" key="1">
    <source>
        <dbReference type="ARBA" id="ARBA00023015"/>
    </source>
</evidence>
<dbReference type="GO" id="GO:0000977">
    <property type="term" value="F:RNA polymerase II transcription regulatory region sequence-specific DNA binding"/>
    <property type="evidence" value="ECO:0000318"/>
    <property type="project" value="GO_Central"/>
</dbReference>
<dbReference type="AlphaFoldDB" id="Q5KCB3"/>
<dbReference type="Proteomes" id="UP000002149">
    <property type="component" value="Chromosome 8"/>
</dbReference>
<organism evidence="8 9">
    <name type="scientific">Cryptococcus deneoformans (strain JEC21 / ATCC MYA-565)</name>
    <name type="common">Cryptococcus neoformans var. neoformans serotype D</name>
    <dbReference type="NCBI Taxonomy" id="214684"/>
    <lineage>
        <taxon>Eukaryota</taxon>
        <taxon>Fungi</taxon>
        <taxon>Dikarya</taxon>
        <taxon>Basidiomycota</taxon>
        <taxon>Agaricomycotina</taxon>
        <taxon>Tremellomycetes</taxon>
        <taxon>Tremellales</taxon>
        <taxon>Cryptococcaceae</taxon>
        <taxon>Cryptococcus</taxon>
        <taxon>Cryptococcus neoformans species complex</taxon>
    </lineage>
</organism>
<dbReference type="Pfam" id="PF00010">
    <property type="entry name" value="HLH"/>
    <property type="match status" value="1"/>
</dbReference>
<dbReference type="GeneID" id="3259167"/>
<dbReference type="PANTHER" id="PTHR10328:SF3">
    <property type="entry name" value="PROTEIN MAX"/>
    <property type="match status" value="1"/>
</dbReference>
<dbReference type="PaxDb" id="214684-Q5KCB3"/>
<dbReference type="GO" id="GO:0032502">
    <property type="term" value="P:developmental process"/>
    <property type="evidence" value="ECO:0000318"/>
    <property type="project" value="GO_Central"/>
</dbReference>
<feature type="region of interest" description="Disordered" evidence="6">
    <location>
        <begin position="49"/>
        <end position="72"/>
    </location>
</feature>
<evidence type="ECO:0000256" key="3">
    <source>
        <dbReference type="ARBA" id="ARBA00023159"/>
    </source>
</evidence>
<evidence type="ECO:0000313" key="9">
    <source>
        <dbReference type="Proteomes" id="UP000002149"/>
    </source>
</evidence>
<dbReference type="PANTHER" id="PTHR10328">
    <property type="entry name" value="PROTEIN MAX MYC-ASSOCIATED FACTOR X"/>
    <property type="match status" value="1"/>
</dbReference>
<dbReference type="GO" id="GO:0006357">
    <property type="term" value="P:regulation of transcription by RNA polymerase II"/>
    <property type="evidence" value="ECO:0000318"/>
    <property type="project" value="GO_Central"/>
</dbReference>
<feature type="domain" description="BHLH" evidence="7">
    <location>
        <begin position="65"/>
        <end position="117"/>
    </location>
</feature>
<dbReference type="InterPro" id="IPR036638">
    <property type="entry name" value="HLH_DNA-bd_sf"/>
</dbReference>
<sequence length="420" mass="45603">MSTQLQHIMATLSPVSSSSVTATSPVLGTSPSAPATALAGTTITPLINTGKPKTSKPRKRVNTAEKRSQHNAIERARRETLNSKFLDLARLLPSLASSRRPSKSAIVNGSISHLTYQRKQRLLAAKLLKQVRIERDELLREVNEWRSVSGCALKECSAWTEEMDEVTAVEKEIFGNFVSVDGEEDGDGEMEDGPVLATPIEDNKFMPLNNGMWNEFGYGMNPANGFVNSASDTLSQTSPVGSQAHTTVLTPPMSATEPQTVYNHTPSPSSSQGAASIVEAPKDGMPTVPSQTNHFNQQLLNWSQQFFQHPMQQPDTATALPRPPQQVSPQSQNQRFNPMLPEAFNGMFNPLQMGHGVVPGQEQNVSADAFTQQLMASMFPGKYAAQPSISDLQKAVRAGMGLGLGMMGNQWPQENAVEGF</sequence>
<dbReference type="eggNOG" id="KOG2483">
    <property type="taxonomic scope" value="Eukaryota"/>
</dbReference>
<reference evidence="8 9" key="1">
    <citation type="journal article" date="2005" name="Science">
        <title>The genome of the basidiomycetous yeast and human pathogen Cryptococcus neoformans.</title>
        <authorList>
            <person name="Loftus B.J."/>
            <person name="Fung E."/>
            <person name="Roncaglia P."/>
            <person name="Rowley D."/>
            <person name="Amedeo P."/>
            <person name="Bruno D."/>
            <person name="Vamathevan J."/>
            <person name="Miranda M."/>
            <person name="Anderson I.J."/>
            <person name="Fraser J.A."/>
            <person name="Allen J.E."/>
            <person name="Bosdet I.E."/>
            <person name="Brent M.R."/>
            <person name="Chiu R."/>
            <person name="Doering T.L."/>
            <person name="Donlin M.J."/>
            <person name="D'Souza C.A."/>
            <person name="Fox D.S."/>
            <person name="Grinberg V."/>
            <person name="Fu J."/>
            <person name="Fukushima M."/>
            <person name="Haas B.J."/>
            <person name="Huang J.C."/>
            <person name="Janbon G."/>
            <person name="Jones S.J."/>
            <person name="Koo H.L."/>
            <person name="Krzywinski M.I."/>
            <person name="Kwon-Chung J.K."/>
            <person name="Lengeler K.B."/>
            <person name="Maiti R."/>
            <person name="Marra M.A."/>
            <person name="Marra R.E."/>
            <person name="Mathewson C.A."/>
            <person name="Mitchell T.G."/>
            <person name="Pertea M."/>
            <person name="Riggs F.R."/>
            <person name="Salzberg S.L."/>
            <person name="Schein J.E."/>
            <person name="Shvartsbeyn A."/>
            <person name="Shin H."/>
            <person name="Shumway M."/>
            <person name="Specht C.A."/>
            <person name="Suh B.B."/>
            <person name="Tenney A."/>
            <person name="Utterback T.R."/>
            <person name="Wickes B.L."/>
            <person name="Wortman J.R."/>
            <person name="Wye N.H."/>
            <person name="Kronstad J.W."/>
            <person name="Lodge J.K."/>
            <person name="Heitman J."/>
            <person name="Davis R.W."/>
            <person name="Fraser C.M."/>
            <person name="Hyman R.W."/>
        </authorList>
    </citation>
    <scope>NUCLEOTIDE SEQUENCE [LARGE SCALE GENOMIC DNA]</scope>
    <source>
        <strain evidence="9">JEC21 / ATCC MYA-565</strain>
    </source>
</reference>
<feature type="region of interest" description="Disordered" evidence="6">
    <location>
        <begin position="311"/>
        <end position="334"/>
    </location>
</feature>
<dbReference type="KEGG" id="cne:CNH00430"/>
<dbReference type="SMART" id="SM00353">
    <property type="entry name" value="HLH"/>
    <property type="match status" value="1"/>
</dbReference>
<keyword evidence="3" id="KW-0010">Activator</keyword>
<dbReference type="VEuPathDB" id="FungiDB:CNH00430"/>
<feature type="compositionally biased region" description="Basic and acidic residues" evidence="6">
    <location>
        <begin position="62"/>
        <end position="72"/>
    </location>
</feature>
<evidence type="ECO:0000313" key="8">
    <source>
        <dbReference type="EMBL" id="AAW44928.1"/>
    </source>
</evidence>
<dbReference type="CDD" id="cd00083">
    <property type="entry name" value="bHLH_SF"/>
    <property type="match status" value="1"/>
</dbReference>
<evidence type="ECO:0000259" key="7">
    <source>
        <dbReference type="PROSITE" id="PS50888"/>
    </source>
</evidence>
<name>Q5KCB3_CRYD1</name>